<evidence type="ECO:0000256" key="1">
    <source>
        <dbReference type="SAM" id="MobiDB-lite"/>
    </source>
</evidence>
<name>A0A8R1I6B7_CAEJA</name>
<reference evidence="3" key="1">
    <citation type="submission" date="2010-08" db="EMBL/GenBank/DDBJ databases">
        <authorList>
            <consortium name="Caenorhabditis japonica Sequencing Consortium"/>
            <person name="Wilson R.K."/>
        </authorList>
    </citation>
    <scope>NUCLEOTIDE SEQUENCE [LARGE SCALE GENOMIC DNA]</scope>
    <source>
        <strain evidence="3">DF5081</strain>
    </source>
</reference>
<evidence type="ECO:0000313" key="3">
    <source>
        <dbReference type="Proteomes" id="UP000005237"/>
    </source>
</evidence>
<reference evidence="2" key="2">
    <citation type="submission" date="2022-06" db="UniProtKB">
        <authorList>
            <consortium name="EnsemblMetazoa"/>
        </authorList>
    </citation>
    <scope>IDENTIFICATION</scope>
    <source>
        <strain evidence="2">DF5081</strain>
    </source>
</reference>
<dbReference type="AlphaFoldDB" id="A0A8R1I6B7"/>
<feature type="region of interest" description="Disordered" evidence="1">
    <location>
        <begin position="1"/>
        <end position="20"/>
    </location>
</feature>
<sequence>MIELLSPSKFKPPPPAPVPSASIVDITKIDSPYRPTFTTVKPRKSQKPEKKKEVYSVFTTKTVPTTTTTMSTTTSTTTTTAAPTTTITVPRQISLQTLPPATTSRSPVPASATRNNVQTVVDPVILKLISKALENNELIDELALKQALLMRTVQTTTTPTPLRFIIPTLAPSSANPTSRVAGLSLNHLFMPHQPFTSLASSDSRYAAPNPLSHRLPNEICRVHMNSNPFLYYI</sequence>
<evidence type="ECO:0000313" key="2">
    <source>
        <dbReference type="EnsemblMetazoa" id="CJA21683.1"/>
    </source>
</evidence>
<organism evidence="2 3">
    <name type="scientific">Caenorhabditis japonica</name>
    <dbReference type="NCBI Taxonomy" id="281687"/>
    <lineage>
        <taxon>Eukaryota</taxon>
        <taxon>Metazoa</taxon>
        <taxon>Ecdysozoa</taxon>
        <taxon>Nematoda</taxon>
        <taxon>Chromadorea</taxon>
        <taxon>Rhabditida</taxon>
        <taxon>Rhabditina</taxon>
        <taxon>Rhabditomorpha</taxon>
        <taxon>Rhabditoidea</taxon>
        <taxon>Rhabditidae</taxon>
        <taxon>Peloderinae</taxon>
        <taxon>Caenorhabditis</taxon>
    </lineage>
</organism>
<protein>
    <submittedName>
        <fullName evidence="2">Uncharacterized protein</fullName>
    </submittedName>
</protein>
<proteinExistence type="predicted"/>
<dbReference type="Proteomes" id="UP000005237">
    <property type="component" value="Unassembled WGS sequence"/>
</dbReference>
<accession>A0A8R1I6B7</accession>
<dbReference type="EnsemblMetazoa" id="CJA21683.1">
    <property type="protein sequence ID" value="CJA21683.1"/>
    <property type="gene ID" value="WBGene00177255"/>
</dbReference>
<keyword evidence="3" id="KW-1185">Reference proteome</keyword>